<keyword evidence="1" id="KW-0732">Signal</keyword>
<feature type="signal peptide" evidence="1">
    <location>
        <begin position="1"/>
        <end position="18"/>
    </location>
</feature>
<comment type="caution">
    <text evidence="2">The sequence shown here is derived from an EMBL/GenBank/DDBJ whole genome shotgun (WGS) entry which is preliminary data.</text>
</comment>
<evidence type="ECO:0000313" key="2">
    <source>
        <dbReference type="EMBL" id="MEQ2264016.1"/>
    </source>
</evidence>
<sequence length="118" mass="12594">MFLAKHQVLIMWSTVIQAERSQEENKDLTAEGHSCSSSHFKPHTACVVSGLSWNNTQIPIIPSCIPVPEELPISKLNTVFLSAGFHDPSSSGSLMQGCLGGCGNSSACFSLLQTAMVS</sequence>
<keyword evidence="3" id="KW-1185">Reference proteome</keyword>
<accession>A0ABV0W3G5</accession>
<protein>
    <submittedName>
        <fullName evidence="2">Uncharacterized protein</fullName>
    </submittedName>
</protein>
<dbReference type="Proteomes" id="UP001444071">
    <property type="component" value="Unassembled WGS sequence"/>
</dbReference>
<proteinExistence type="predicted"/>
<organism evidence="2 3">
    <name type="scientific">Xenotaenia resolanae</name>
    <dbReference type="NCBI Taxonomy" id="208358"/>
    <lineage>
        <taxon>Eukaryota</taxon>
        <taxon>Metazoa</taxon>
        <taxon>Chordata</taxon>
        <taxon>Craniata</taxon>
        <taxon>Vertebrata</taxon>
        <taxon>Euteleostomi</taxon>
        <taxon>Actinopterygii</taxon>
        <taxon>Neopterygii</taxon>
        <taxon>Teleostei</taxon>
        <taxon>Neoteleostei</taxon>
        <taxon>Acanthomorphata</taxon>
        <taxon>Ovalentaria</taxon>
        <taxon>Atherinomorphae</taxon>
        <taxon>Cyprinodontiformes</taxon>
        <taxon>Goodeidae</taxon>
        <taxon>Xenotaenia</taxon>
    </lineage>
</organism>
<gene>
    <name evidence="2" type="ORF">XENORESO_017482</name>
</gene>
<dbReference type="EMBL" id="JAHRIM010026003">
    <property type="protein sequence ID" value="MEQ2264016.1"/>
    <property type="molecule type" value="Genomic_DNA"/>
</dbReference>
<evidence type="ECO:0000256" key="1">
    <source>
        <dbReference type="SAM" id="SignalP"/>
    </source>
</evidence>
<evidence type="ECO:0000313" key="3">
    <source>
        <dbReference type="Proteomes" id="UP001444071"/>
    </source>
</evidence>
<name>A0ABV0W3G5_9TELE</name>
<reference evidence="2 3" key="1">
    <citation type="submission" date="2021-06" db="EMBL/GenBank/DDBJ databases">
        <authorList>
            <person name="Palmer J.M."/>
        </authorList>
    </citation>
    <scope>NUCLEOTIDE SEQUENCE [LARGE SCALE GENOMIC DNA]</scope>
    <source>
        <strain evidence="2 3">XR_2019</strain>
        <tissue evidence="2">Muscle</tissue>
    </source>
</reference>
<feature type="chain" id="PRO_5047300583" evidence="1">
    <location>
        <begin position="19"/>
        <end position="118"/>
    </location>
</feature>